<reference evidence="11 12" key="1">
    <citation type="submission" date="2015-09" db="EMBL/GenBank/DDBJ databases">
        <title>Atta colombica WGS genome.</title>
        <authorList>
            <person name="Nygaard S."/>
            <person name="Hu H."/>
            <person name="Boomsma J."/>
            <person name="Zhang G."/>
        </authorList>
    </citation>
    <scope>NUCLEOTIDE SEQUENCE [LARGE SCALE GENOMIC DNA]</scope>
    <source>
        <strain evidence="11">Treedump-2</strain>
        <tissue evidence="11">Whole body</tissue>
    </source>
</reference>
<evidence type="ECO:0000256" key="8">
    <source>
        <dbReference type="ARBA" id="ARBA00047454"/>
    </source>
</evidence>
<keyword evidence="3" id="KW-0808">Transferase</keyword>
<dbReference type="EMBL" id="KQ976542">
    <property type="protein sequence ID" value="KYM81078.1"/>
    <property type="molecule type" value="Genomic_DNA"/>
</dbReference>
<keyword evidence="6 9" id="KW-0067">ATP-binding</keyword>
<evidence type="ECO:0000256" key="7">
    <source>
        <dbReference type="ARBA" id="ARBA00047292"/>
    </source>
</evidence>
<dbReference type="GO" id="GO:0005829">
    <property type="term" value="C:cytosol"/>
    <property type="evidence" value="ECO:0007669"/>
    <property type="project" value="TreeGrafter"/>
</dbReference>
<evidence type="ECO:0000256" key="6">
    <source>
        <dbReference type="ARBA" id="ARBA00022840"/>
    </source>
</evidence>
<keyword evidence="4 9" id="KW-0547">Nucleotide-binding</keyword>
<feature type="binding site" evidence="9">
    <location>
        <position position="70"/>
    </location>
    <ligand>
        <name>ATP</name>
        <dbReference type="ChEBI" id="CHEBI:30616"/>
    </ligand>
</feature>
<dbReference type="GO" id="GO:0005524">
    <property type="term" value="F:ATP binding"/>
    <property type="evidence" value="ECO:0007669"/>
    <property type="project" value="UniProtKB-UniRule"/>
</dbReference>
<dbReference type="PANTHER" id="PTHR24353">
    <property type="entry name" value="CYCLIC NUCLEOTIDE-DEPENDENT PROTEIN KINASE"/>
    <property type="match status" value="1"/>
</dbReference>
<keyword evidence="5 11" id="KW-0418">Kinase</keyword>
<evidence type="ECO:0000256" key="3">
    <source>
        <dbReference type="ARBA" id="ARBA00022679"/>
    </source>
</evidence>
<gene>
    <name evidence="11" type="ORF">ALC53_08419</name>
</gene>
<dbReference type="InterPro" id="IPR017441">
    <property type="entry name" value="Protein_kinase_ATP_BS"/>
</dbReference>
<dbReference type="PROSITE" id="PS50011">
    <property type="entry name" value="PROTEIN_KINASE_DOM"/>
    <property type="match status" value="1"/>
</dbReference>
<dbReference type="PROSITE" id="PS00107">
    <property type="entry name" value="PROTEIN_KINASE_ATP"/>
    <property type="match status" value="1"/>
</dbReference>
<evidence type="ECO:0000256" key="1">
    <source>
        <dbReference type="ARBA" id="ARBA00012444"/>
    </source>
</evidence>
<accession>A0A195B961</accession>
<evidence type="ECO:0000313" key="12">
    <source>
        <dbReference type="Proteomes" id="UP000078540"/>
    </source>
</evidence>
<evidence type="ECO:0000256" key="4">
    <source>
        <dbReference type="ARBA" id="ARBA00022741"/>
    </source>
</evidence>
<dbReference type="GO" id="GO:0004691">
    <property type="term" value="F:cAMP-dependent protein kinase activity"/>
    <property type="evidence" value="ECO:0007669"/>
    <property type="project" value="UniProtKB-EC"/>
</dbReference>
<name>A0A195B961_9HYME</name>
<feature type="domain" description="Protein kinase" evidence="10">
    <location>
        <begin position="41"/>
        <end position="125"/>
    </location>
</feature>
<dbReference type="SUPFAM" id="SSF56112">
    <property type="entry name" value="Protein kinase-like (PK-like)"/>
    <property type="match status" value="1"/>
</dbReference>
<dbReference type="GO" id="GO:0005952">
    <property type="term" value="C:cAMP-dependent protein kinase complex"/>
    <property type="evidence" value="ECO:0007669"/>
    <property type="project" value="TreeGrafter"/>
</dbReference>
<proteinExistence type="predicted"/>
<evidence type="ECO:0000256" key="5">
    <source>
        <dbReference type="ARBA" id="ARBA00022777"/>
    </source>
</evidence>
<evidence type="ECO:0000256" key="9">
    <source>
        <dbReference type="PROSITE-ProRule" id="PRU10141"/>
    </source>
</evidence>
<dbReference type="InterPro" id="IPR011009">
    <property type="entry name" value="Kinase-like_dom_sf"/>
</dbReference>
<protein>
    <recommendedName>
        <fullName evidence="1">cAMP-dependent protein kinase</fullName>
        <ecNumber evidence="1">2.7.11.11</ecNumber>
    </recommendedName>
</protein>
<keyword evidence="2" id="KW-0723">Serine/threonine-protein kinase</keyword>
<dbReference type="AlphaFoldDB" id="A0A195B961"/>
<evidence type="ECO:0000313" key="11">
    <source>
        <dbReference type="EMBL" id="KYM81078.1"/>
    </source>
</evidence>
<evidence type="ECO:0000259" key="10">
    <source>
        <dbReference type="PROSITE" id="PS50011"/>
    </source>
</evidence>
<comment type="catalytic activity">
    <reaction evidence="7">
        <text>L-threonyl-[protein] + ATP = O-phospho-L-threonyl-[protein] + ADP + H(+)</text>
        <dbReference type="Rhea" id="RHEA:46608"/>
        <dbReference type="Rhea" id="RHEA-COMP:11060"/>
        <dbReference type="Rhea" id="RHEA-COMP:11605"/>
        <dbReference type="ChEBI" id="CHEBI:15378"/>
        <dbReference type="ChEBI" id="CHEBI:30013"/>
        <dbReference type="ChEBI" id="CHEBI:30616"/>
        <dbReference type="ChEBI" id="CHEBI:61977"/>
        <dbReference type="ChEBI" id="CHEBI:456216"/>
        <dbReference type="EC" id="2.7.11.11"/>
    </reaction>
</comment>
<dbReference type="PANTHER" id="PTHR24353:SF153">
    <property type="entry name" value="CAMP-DEPENDENT PROTEIN KINASE CATALYTIC SUBUNIT 1"/>
    <property type="match status" value="1"/>
</dbReference>
<dbReference type="STRING" id="520822.A0A195B961"/>
<dbReference type="InterPro" id="IPR000719">
    <property type="entry name" value="Prot_kinase_dom"/>
</dbReference>
<dbReference type="EC" id="2.7.11.11" evidence="1"/>
<organism evidence="11 12">
    <name type="scientific">Atta colombica</name>
    <dbReference type="NCBI Taxonomy" id="520822"/>
    <lineage>
        <taxon>Eukaryota</taxon>
        <taxon>Metazoa</taxon>
        <taxon>Ecdysozoa</taxon>
        <taxon>Arthropoda</taxon>
        <taxon>Hexapoda</taxon>
        <taxon>Insecta</taxon>
        <taxon>Pterygota</taxon>
        <taxon>Neoptera</taxon>
        <taxon>Endopterygota</taxon>
        <taxon>Hymenoptera</taxon>
        <taxon>Apocrita</taxon>
        <taxon>Aculeata</taxon>
        <taxon>Formicoidea</taxon>
        <taxon>Formicidae</taxon>
        <taxon>Myrmicinae</taxon>
        <taxon>Atta</taxon>
    </lineage>
</organism>
<dbReference type="Proteomes" id="UP000078540">
    <property type="component" value="Unassembled WGS sequence"/>
</dbReference>
<dbReference type="GO" id="GO:0005634">
    <property type="term" value="C:nucleus"/>
    <property type="evidence" value="ECO:0007669"/>
    <property type="project" value="TreeGrafter"/>
</dbReference>
<evidence type="ECO:0000256" key="2">
    <source>
        <dbReference type="ARBA" id="ARBA00022527"/>
    </source>
</evidence>
<dbReference type="Pfam" id="PF00069">
    <property type="entry name" value="Pkinase"/>
    <property type="match status" value="1"/>
</dbReference>
<keyword evidence="12" id="KW-1185">Reference proteome</keyword>
<sequence>MIDAERERMFIEYNEILENQKAAFMEKWKLKIDDKGKADDFERYRTVGTGAFGRVMLVKHKLTNTYYAMKILDKARLVKTKQVDHTRNEKRILQCVDFPFVVFMEFCFKARMRIEIAMLLIFRIS</sequence>
<dbReference type="Gene3D" id="3.30.200.20">
    <property type="entry name" value="Phosphorylase Kinase, domain 1"/>
    <property type="match status" value="1"/>
</dbReference>
<comment type="catalytic activity">
    <reaction evidence="8">
        <text>L-seryl-[protein] + ATP = O-phospho-L-seryl-[protein] + ADP + H(+)</text>
        <dbReference type="Rhea" id="RHEA:17989"/>
        <dbReference type="Rhea" id="RHEA-COMP:9863"/>
        <dbReference type="Rhea" id="RHEA-COMP:11604"/>
        <dbReference type="ChEBI" id="CHEBI:15378"/>
        <dbReference type="ChEBI" id="CHEBI:29999"/>
        <dbReference type="ChEBI" id="CHEBI:30616"/>
        <dbReference type="ChEBI" id="CHEBI:83421"/>
        <dbReference type="ChEBI" id="CHEBI:456216"/>
        <dbReference type="EC" id="2.7.11.11"/>
    </reaction>
</comment>